<dbReference type="Proteomes" id="UP000447355">
    <property type="component" value="Unassembled WGS sequence"/>
</dbReference>
<dbReference type="Pfam" id="PF21997">
    <property type="entry name" value="DUF6928"/>
    <property type="match status" value="1"/>
</dbReference>
<gene>
    <name evidence="1" type="ORF">GTP90_11365</name>
</gene>
<evidence type="ECO:0000313" key="1">
    <source>
        <dbReference type="EMBL" id="MYM94457.1"/>
    </source>
</evidence>
<accession>A0A845GNZ0</accession>
<dbReference type="AlphaFoldDB" id="A0A845GNZ0"/>
<dbReference type="InterPro" id="IPR053847">
    <property type="entry name" value="DUF6928"/>
</dbReference>
<dbReference type="RefSeq" id="WP_161083629.1">
    <property type="nucleotide sequence ID" value="NZ_WWCX01000014.1"/>
</dbReference>
<evidence type="ECO:0000313" key="2">
    <source>
        <dbReference type="Proteomes" id="UP000447355"/>
    </source>
</evidence>
<comment type="caution">
    <text evidence="1">The sequence shown here is derived from an EMBL/GenBank/DDBJ whole genome shotgun (WGS) entry which is preliminary data.</text>
</comment>
<organism evidence="1 2">
    <name type="scientific">Duganella vulcania</name>
    <dbReference type="NCBI Taxonomy" id="2692166"/>
    <lineage>
        <taxon>Bacteria</taxon>
        <taxon>Pseudomonadati</taxon>
        <taxon>Pseudomonadota</taxon>
        <taxon>Betaproteobacteria</taxon>
        <taxon>Burkholderiales</taxon>
        <taxon>Oxalobacteraceae</taxon>
        <taxon>Telluria group</taxon>
        <taxon>Duganella</taxon>
    </lineage>
</organism>
<reference evidence="1" key="1">
    <citation type="submission" date="2019-12" db="EMBL/GenBank/DDBJ databases">
        <title>Novel species isolated from a subtropical stream in China.</title>
        <authorList>
            <person name="Lu H."/>
        </authorList>
    </citation>
    <scope>NUCLEOTIDE SEQUENCE [LARGE SCALE GENOMIC DNA]</scope>
    <source>
        <strain evidence="1">FT81W</strain>
    </source>
</reference>
<dbReference type="EMBL" id="WWCX01000014">
    <property type="protein sequence ID" value="MYM94457.1"/>
    <property type="molecule type" value="Genomic_DNA"/>
</dbReference>
<sequence length="213" mass="23865">MGAKTWMLVYSKGNPEEILKSNPILDQAATSEFAKKLFSPEKITPSGDGDLSFTCPADDKLVVGCFPGLTIVAAKEFGIDLPSQLPAKFIDAWPGHSVYLHAMHSSVDWFAYAVWKDGKLQRSLSLSPDSGILENTGDRLTFEEPYWNGEHPALDPEEEDDDYPFPFHPLELGEAALLSLFGYQLEGFIDPTQLAPEKIPLMQFTRKKSWWRL</sequence>
<name>A0A845GNZ0_9BURK</name>
<protein>
    <submittedName>
        <fullName evidence="1">Uncharacterized protein</fullName>
    </submittedName>
</protein>
<proteinExistence type="predicted"/>